<evidence type="ECO:0000256" key="1">
    <source>
        <dbReference type="SAM" id="MobiDB-lite"/>
    </source>
</evidence>
<evidence type="ECO:0000313" key="3">
    <source>
        <dbReference type="Proteomes" id="UP000199024"/>
    </source>
</evidence>
<proteinExistence type="predicted"/>
<dbReference type="RefSeq" id="WP_089839280.1">
    <property type="nucleotide sequence ID" value="NZ_FOZL01000001.1"/>
</dbReference>
<sequence>MNPIHAITDRLGNKGTLALLALLAIGTFALLDHLHLTAASPRVTMLEDAWQAYDRAALSRDAPQRAFDHAIEPLNKQMPGVEALTNHLPELDETAQKTFHNSLANLRECQAWLQTYRQFVPVTDADPNPVRDNARDHIDACTDAHPIKPYPPGMLPNDDAGLPNPHL</sequence>
<name>A0A1I6MCN6_9BACT</name>
<accession>A0A1I6MCN6</accession>
<dbReference type="AlphaFoldDB" id="A0A1I6MCN6"/>
<dbReference type="Proteomes" id="UP000199024">
    <property type="component" value="Unassembled WGS sequence"/>
</dbReference>
<evidence type="ECO:0000313" key="2">
    <source>
        <dbReference type="EMBL" id="SFS13506.1"/>
    </source>
</evidence>
<protein>
    <submittedName>
        <fullName evidence="2">Uncharacterized protein</fullName>
    </submittedName>
</protein>
<organism evidence="2 3">
    <name type="scientific">Granulicella pectinivorans</name>
    <dbReference type="NCBI Taxonomy" id="474950"/>
    <lineage>
        <taxon>Bacteria</taxon>
        <taxon>Pseudomonadati</taxon>
        <taxon>Acidobacteriota</taxon>
        <taxon>Terriglobia</taxon>
        <taxon>Terriglobales</taxon>
        <taxon>Acidobacteriaceae</taxon>
        <taxon>Granulicella</taxon>
    </lineage>
</organism>
<keyword evidence="3" id="KW-1185">Reference proteome</keyword>
<gene>
    <name evidence="2" type="ORF">SAMN05421771_2324</name>
</gene>
<dbReference type="STRING" id="474950.SAMN05421771_2324"/>
<feature type="region of interest" description="Disordered" evidence="1">
    <location>
        <begin position="147"/>
        <end position="167"/>
    </location>
</feature>
<dbReference type="EMBL" id="FOZL01000001">
    <property type="protein sequence ID" value="SFS13506.1"/>
    <property type="molecule type" value="Genomic_DNA"/>
</dbReference>
<reference evidence="2 3" key="1">
    <citation type="submission" date="2016-10" db="EMBL/GenBank/DDBJ databases">
        <authorList>
            <person name="de Groot N.N."/>
        </authorList>
    </citation>
    <scope>NUCLEOTIDE SEQUENCE [LARGE SCALE GENOMIC DNA]</scope>
    <source>
        <strain evidence="2 3">DSM 21001</strain>
    </source>
</reference>